<feature type="repeat" description="TPR" evidence="1">
    <location>
        <begin position="345"/>
        <end position="378"/>
    </location>
</feature>
<dbReference type="EMBL" id="JBHSTZ010000015">
    <property type="protein sequence ID" value="MFC6381032.1"/>
    <property type="molecule type" value="Genomic_DNA"/>
</dbReference>
<dbReference type="RefSeq" id="WP_201561942.1">
    <property type="nucleotide sequence ID" value="NZ_CAJGZK010000005.1"/>
</dbReference>
<sequence length="479" mass="54977">MDTLDFSINNPITEEQIEVLQRIRRNIRRSENEYALYFVECNLPNLRRQLIGELDNIDNLNLLTLDTADYPKNEGIHIDEWVHKQKNKYQNAKSKQPLDAINIIGLEQLLPTGSDEQIIKTVSELNWRRSYFQALKVPIIFWLPSYALELLATQASDFYDWYSDIYHFDSNLNQKKLAAFNQYNSLKHPDSKILSQHYQTSTEKESQLKSLRALLDEATTLNDQAYIRTLMADLFFSIGRLDEALMHWKDAMQIVIKMNNQVAEQTILSNISQVYQAQGNYDKALDCLMEAQRLGESLNFISDNGAISNNISLIYIARGDYKKALEELEKSLKIDAKIDDDVALSTRYINTGGIYYKTGEYDKALDYMNKALKISQDTGNKVGISHSFNGIASVYYNKGNKDLALKHLKKALKICEELGNKVLLSTVLYNISSIYFEQGNFDIALKHLNDSLSISRDIGDIENIDITLSTIESIRRTIR</sequence>
<evidence type="ECO:0000256" key="1">
    <source>
        <dbReference type="PROSITE-ProRule" id="PRU00339"/>
    </source>
</evidence>
<dbReference type="PROSITE" id="PS50293">
    <property type="entry name" value="TPR_REGION"/>
    <property type="match status" value="1"/>
</dbReference>
<evidence type="ECO:0000313" key="3">
    <source>
        <dbReference type="Proteomes" id="UP001596264"/>
    </source>
</evidence>
<dbReference type="Gene3D" id="1.25.40.10">
    <property type="entry name" value="Tetratricopeptide repeat domain"/>
    <property type="match status" value="2"/>
</dbReference>
<dbReference type="PANTHER" id="PTHR10098">
    <property type="entry name" value="RAPSYN-RELATED"/>
    <property type="match status" value="1"/>
</dbReference>
<dbReference type="SMART" id="SM00028">
    <property type="entry name" value="TPR"/>
    <property type="match status" value="6"/>
</dbReference>
<keyword evidence="3" id="KW-1185">Reference proteome</keyword>
<comment type="caution">
    <text evidence="2">The sequence shown here is derived from an EMBL/GenBank/DDBJ whole genome shotgun (WGS) entry which is preliminary data.</text>
</comment>
<feature type="repeat" description="TPR" evidence="1">
    <location>
        <begin position="305"/>
        <end position="338"/>
    </location>
</feature>
<dbReference type="Proteomes" id="UP001596264">
    <property type="component" value="Unassembled WGS sequence"/>
</dbReference>
<accession>A0ABW1W8R0</accession>
<organism evidence="2 3">
    <name type="scientific">Psychrobacter glacincola</name>
    <dbReference type="NCBI Taxonomy" id="56810"/>
    <lineage>
        <taxon>Bacteria</taxon>
        <taxon>Pseudomonadati</taxon>
        <taxon>Pseudomonadota</taxon>
        <taxon>Gammaproteobacteria</taxon>
        <taxon>Moraxellales</taxon>
        <taxon>Moraxellaceae</taxon>
        <taxon>Psychrobacter</taxon>
    </lineage>
</organism>
<dbReference type="InterPro" id="IPR019734">
    <property type="entry name" value="TPR_rpt"/>
</dbReference>
<protein>
    <submittedName>
        <fullName evidence="2">Tetratricopeptide repeat protein</fullName>
    </submittedName>
</protein>
<reference evidence="3" key="1">
    <citation type="journal article" date="2019" name="Int. J. Syst. Evol. Microbiol.">
        <title>The Global Catalogue of Microorganisms (GCM) 10K type strain sequencing project: providing services to taxonomists for standard genome sequencing and annotation.</title>
        <authorList>
            <consortium name="The Broad Institute Genomics Platform"/>
            <consortium name="The Broad Institute Genome Sequencing Center for Infectious Disease"/>
            <person name="Wu L."/>
            <person name="Ma J."/>
        </authorList>
    </citation>
    <scope>NUCLEOTIDE SEQUENCE [LARGE SCALE GENOMIC DNA]</scope>
    <source>
        <strain evidence="3">CCM 2050</strain>
    </source>
</reference>
<name>A0ABW1W8R0_9GAMM</name>
<keyword evidence="1" id="KW-0802">TPR repeat</keyword>
<evidence type="ECO:0000313" key="2">
    <source>
        <dbReference type="EMBL" id="MFC6381032.1"/>
    </source>
</evidence>
<dbReference type="PROSITE" id="PS50005">
    <property type="entry name" value="TPR"/>
    <property type="match status" value="5"/>
</dbReference>
<dbReference type="InterPro" id="IPR011990">
    <property type="entry name" value="TPR-like_helical_dom_sf"/>
</dbReference>
<feature type="repeat" description="TPR" evidence="1">
    <location>
        <begin position="385"/>
        <end position="418"/>
    </location>
</feature>
<gene>
    <name evidence="2" type="ORF">ACFP58_06055</name>
</gene>
<proteinExistence type="predicted"/>
<dbReference type="SUPFAM" id="SSF48452">
    <property type="entry name" value="TPR-like"/>
    <property type="match status" value="2"/>
</dbReference>
<dbReference type="Pfam" id="PF13424">
    <property type="entry name" value="TPR_12"/>
    <property type="match status" value="3"/>
</dbReference>
<feature type="repeat" description="TPR" evidence="1">
    <location>
        <begin position="265"/>
        <end position="298"/>
    </location>
</feature>
<feature type="repeat" description="TPR" evidence="1">
    <location>
        <begin position="425"/>
        <end position="458"/>
    </location>
</feature>